<protein>
    <recommendedName>
        <fullName evidence="4">Linalool dehydratase/isomerase domain-containing protein</fullName>
    </recommendedName>
</protein>
<keyword evidence="3" id="KW-1185">Reference proteome</keyword>
<sequence length="388" mass="43934">MLNSCRRIHRGPRGCAIVFLLLLAGVACASRAQSEPGFGSLPAPSGLQSVDDWEKRFLSHWDVEHAESFLPASTSRDSWQFYGLAYGIDGNTAMYRATGKVQYLDRALLYVDNMVSAARDSWSLEGGQFRDEYRGWSSGHPKSLGLEVPLYESYCWRYVTRLLRVIRETPELYDNARYRGQYQHLLEFSEIDIFEKWFQRGADAHIYRENTHMASHWASIAMDLSLMTTDAARKERYLEVFDRINRGLPNHPSCLRGQLGAHPINAAASFWSDEWGVHSGPGQDVSHGNAVVGYIVEAQEAGMEWTDEDVRALIVTLDSIIWHSDGQYARFVDGSGTGDGWFNDGFMKLGRYDADLQRRIETHSTGRNTQFFGNAALNVRLLSEQSTH</sequence>
<organism evidence="2 3">
    <name type="scientific">Cystobacter ferrugineus</name>
    <dbReference type="NCBI Taxonomy" id="83449"/>
    <lineage>
        <taxon>Bacteria</taxon>
        <taxon>Pseudomonadati</taxon>
        <taxon>Myxococcota</taxon>
        <taxon>Myxococcia</taxon>
        <taxon>Myxococcales</taxon>
        <taxon>Cystobacterineae</taxon>
        <taxon>Archangiaceae</taxon>
        <taxon>Cystobacter</taxon>
    </lineage>
</organism>
<evidence type="ECO:0000256" key="1">
    <source>
        <dbReference type="SAM" id="SignalP"/>
    </source>
</evidence>
<feature type="chain" id="PRO_5012769872" description="Linalool dehydratase/isomerase domain-containing protein" evidence="1">
    <location>
        <begin position="30"/>
        <end position="388"/>
    </location>
</feature>
<feature type="signal peptide" evidence="1">
    <location>
        <begin position="1"/>
        <end position="29"/>
    </location>
</feature>
<dbReference type="PROSITE" id="PS51257">
    <property type="entry name" value="PROKAR_LIPOPROTEIN"/>
    <property type="match status" value="1"/>
</dbReference>
<reference evidence="3" key="1">
    <citation type="submission" date="2016-11" db="EMBL/GenBank/DDBJ databases">
        <authorList>
            <person name="Shukria A."/>
            <person name="Stevens D.C."/>
        </authorList>
    </citation>
    <scope>NUCLEOTIDE SEQUENCE [LARGE SCALE GENOMIC DNA]</scope>
    <source>
        <strain evidence="3">Cbfe23</strain>
    </source>
</reference>
<dbReference type="Proteomes" id="UP000182229">
    <property type="component" value="Unassembled WGS sequence"/>
</dbReference>
<evidence type="ECO:0000313" key="2">
    <source>
        <dbReference type="EMBL" id="OJH38051.1"/>
    </source>
</evidence>
<name>A0A1L9B734_9BACT</name>
<reference evidence="2 3" key="2">
    <citation type="submission" date="2016-12" db="EMBL/GenBank/DDBJ databases">
        <title>Draft Genome Sequence of Cystobacter ferrugineus Strain Cbfe23.</title>
        <authorList>
            <person name="Akbar S."/>
            <person name="Dowd S.E."/>
            <person name="Stevens D.C."/>
        </authorList>
    </citation>
    <scope>NUCLEOTIDE SEQUENCE [LARGE SCALE GENOMIC DNA]</scope>
    <source>
        <strain evidence="2 3">Cbfe23</strain>
    </source>
</reference>
<proteinExistence type="predicted"/>
<dbReference type="AlphaFoldDB" id="A0A1L9B734"/>
<evidence type="ECO:0000313" key="3">
    <source>
        <dbReference type="Proteomes" id="UP000182229"/>
    </source>
</evidence>
<keyword evidence="1" id="KW-0732">Signal</keyword>
<comment type="caution">
    <text evidence="2">The sequence shown here is derived from an EMBL/GenBank/DDBJ whole genome shotgun (WGS) entry which is preliminary data.</text>
</comment>
<gene>
    <name evidence="2" type="ORF">BON30_23065</name>
</gene>
<evidence type="ECO:0008006" key="4">
    <source>
        <dbReference type="Google" id="ProtNLM"/>
    </source>
</evidence>
<dbReference type="EMBL" id="MPIN01000006">
    <property type="protein sequence ID" value="OJH38051.1"/>
    <property type="molecule type" value="Genomic_DNA"/>
</dbReference>
<accession>A0A1L9B734</accession>